<evidence type="ECO:0000259" key="1">
    <source>
        <dbReference type="Pfam" id="PF13229"/>
    </source>
</evidence>
<dbReference type="EMBL" id="MHOB01000024">
    <property type="protein sequence ID" value="OGZ57463.1"/>
    <property type="molecule type" value="Genomic_DNA"/>
</dbReference>
<accession>A0A1G2H4S0</accession>
<dbReference type="SUPFAM" id="SSF51126">
    <property type="entry name" value="Pectin lyase-like"/>
    <property type="match status" value="1"/>
</dbReference>
<dbReference type="InterPro" id="IPR006626">
    <property type="entry name" value="PbH1"/>
</dbReference>
<reference evidence="2 3" key="1">
    <citation type="journal article" date="2016" name="Nat. Commun.">
        <title>Thousands of microbial genomes shed light on interconnected biogeochemical processes in an aquifer system.</title>
        <authorList>
            <person name="Anantharaman K."/>
            <person name="Brown C.T."/>
            <person name="Hug L.A."/>
            <person name="Sharon I."/>
            <person name="Castelle C.J."/>
            <person name="Probst A.J."/>
            <person name="Thomas B.C."/>
            <person name="Singh A."/>
            <person name="Wilkins M.J."/>
            <person name="Karaoz U."/>
            <person name="Brodie E.L."/>
            <person name="Williams K.H."/>
            <person name="Hubbard S.S."/>
            <person name="Banfield J.F."/>
        </authorList>
    </citation>
    <scope>NUCLEOTIDE SEQUENCE [LARGE SCALE GENOMIC DNA]</scope>
</reference>
<feature type="domain" description="Right handed beta helix" evidence="1">
    <location>
        <begin position="598"/>
        <end position="739"/>
    </location>
</feature>
<dbReference type="InterPro" id="IPR039448">
    <property type="entry name" value="Beta_helix"/>
</dbReference>
<dbReference type="PANTHER" id="PTHR40050">
    <property type="entry name" value="INNER SPORE COAT PROTEIN H"/>
    <property type="match status" value="1"/>
</dbReference>
<dbReference type="InterPro" id="IPR011050">
    <property type="entry name" value="Pectin_lyase_fold/virulence"/>
</dbReference>
<gene>
    <name evidence="2" type="ORF">A3G60_00480</name>
</gene>
<dbReference type="InterPro" id="IPR014867">
    <property type="entry name" value="Spore_coat_CotH_CotH2/3/7"/>
</dbReference>
<evidence type="ECO:0000313" key="3">
    <source>
        <dbReference type="Proteomes" id="UP000178996"/>
    </source>
</evidence>
<proteinExistence type="predicted"/>
<dbReference type="SMART" id="SM00710">
    <property type="entry name" value="PbH1"/>
    <property type="match status" value="5"/>
</dbReference>
<evidence type="ECO:0000313" key="2">
    <source>
        <dbReference type="EMBL" id="OGZ57463.1"/>
    </source>
</evidence>
<dbReference type="PANTHER" id="PTHR40050:SF1">
    <property type="entry name" value="INNER SPORE COAT PROTEIN H"/>
    <property type="match status" value="1"/>
</dbReference>
<protein>
    <recommendedName>
        <fullName evidence="1">Right handed beta helix domain-containing protein</fullName>
    </recommendedName>
</protein>
<organism evidence="2 3">
    <name type="scientific">Candidatus Ryanbacteria bacterium RIFCSPLOWO2_12_FULL_47_9c</name>
    <dbReference type="NCBI Taxonomy" id="1802131"/>
    <lineage>
        <taxon>Bacteria</taxon>
        <taxon>Candidatus Ryaniibacteriota</taxon>
    </lineage>
</organism>
<dbReference type="AlphaFoldDB" id="A0A1G2H4S0"/>
<sequence>MIRRILVTGTVLTVLFFVLGIRLSGRLDLIASNPNPLIRHFAPTWRSLKKILDVPYILASTFRSSDLPIYHITLSASDRARLIDNLPNYPRENRLTEEFKQSAKAEFRSDNYFTDDARVRYRGVSPNHWNAVKKSWQINLPDESPLGARTVYRFFLPEDKGWVLAKLNEYRAKKFGLLTPEISYAWIAVDKVDAGIYYLIEGWEEYFLERNKHPIGPIFANENVSTTGVDLYRASSIDLWENRFDPNRPGHEYEALAYFLELVENASDEEFEQALPHILNLPKFYRWMLVATLSNSTHQGNIANQNVYFNSADGKLEPVSFDTALARIDGPIDLSKTRLVNRAMQIPRFRAEFTALVRDYVSNPANLESDLAFYDETKKTITGAIMDDTKKVQTSFEVFRLIQSEREIVEHNFQALKKMVDSDGGLNFKFAEETYPLARRPFQKNLFVSFISTFATRDEFLARNLQFRAGKENNTIILSAGTHIFARDVIVPKGQRLVIEPGSTLQFAPGVSLISYSPIEARGTAQSPIRIGRLVYNIPWGVFAAVNTDGENHFNYVYADGGKDDTINGIYFSGTLSFHDADIEFTNGSVARAGADDGIHIQSAKGIIRNSTFSQNSMDAIDIDFARGEDSIFENNIFRETGGDAMDLSFSEMTIRDSTVTDCGDKGVSVGEASNPQIKNITVTRCFFGVAVKDRSHAIISNSSFKENKVGIGLYRKKPYFVAGGTAEIINSIFQDNKEKVTTDEFSSVQIHEK</sequence>
<name>A0A1G2H4S0_9BACT</name>
<dbReference type="Proteomes" id="UP000178996">
    <property type="component" value="Unassembled WGS sequence"/>
</dbReference>
<dbReference type="InterPro" id="IPR012334">
    <property type="entry name" value="Pectin_lyas_fold"/>
</dbReference>
<comment type="caution">
    <text evidence="2">The sequence shown here is derived from an EMBL/GenBank/DDBJ whole genome shotgun (WGS) entry which is preliminary data.</text>
</comment>
<dbReference type="Pfam" id="PF13229">
    <property type="entry name" value="Beta_helix"/>
    <property type="match status" value="1"/>
</dbReference>
<dbReference type="Gene3D" id="2.160.20.10">
    <property type="entry name" value="Single-stranded right-handed beta-helix, Pectin lyase-like"/>
    <property type="match status" value="1"/>
</dbReference>
<dbReference type="Pfam" id="PF08757">
    <property type="entry name" value="CotH"/>
    <property type="match status" value="1"/>
</dbReference>